<accession>A0A1H3VMV8</accession>
<organism evidence="1 2">
    <name type="scientific">Rubrimonas cliftonensis</name>
    <dbReference type="NCBI Taxonomy" id="89524"/>
    <lineage>
        <taxon>Bacteria</taxon>
        <taxon>Pseudomonadati</taxon>
        <taxon>Pseudomonadota</taxon>
        <taxon>Alphaproteobacteria</taxon>
        <taxon>Rhodobacterales</taxon>
        <taxon>Paracoccaceae</taxon>
        <taxon>Rubrimonas</taxon>
    </lineage>
</organism>
<evidence type="ECO:0000313" key="1">
    <source>
        <dbReference type="EMBL" id="SDZ76125.1"/>
    </source>
</evidence>
<proteinExistence type="predicted"/>
<dbReference type="AlphaFoldDB" id="A0A1H3VMV8"/>
<reference evidence="1 2" key="1">
    <citation type="submission" date="2016-10" db="EMBL/GenBank/DDBJ databases">
        <authorList>
            <person name="de Groot N.N."/>
        </authorList>
    </citation>
    <scope>NUCLEOTIDE SEQUENCE [LARGE SCALE GENOMIC DNA]</scope>
    <source>
        <strain evidence="1 2">DSM 15345</strain>
    </source>
</reference>
<protein>
    <submittedName>
        <fullName evidence="1">Uncharacterized conserved protein, contains Mth938-like domain</fullName>
    </submittedName>
</protein>
<evidence type="ECO:0000313" key="2">
    <source>
        <dbReference type="Proteomes" id="UP000198703"/>
    </source>
</evidence>
<dbReference type="Proteomes" id="UP000198703">
    <property type="component" value="Unassembled WGS sequence"/>
</dbReference>
<dbReference type="OrthoDB" id="7351393at2"/>
<gene>
    <name evidence="1" type="ORF">SAMN05444370_101215</name>
</gene>
<dbReference type="RefSeq" id="WP_093247623.1">
    <property type="nucleotide sequence ID" value="NZ_FNQM01000001.1"/>
</dbReference>
<dbReference type="CDD" id="cd00248">
    <property type="entry name" value="Mth938-like"/>
    <property type="match status" value="1"/>
</dbReference>
<dbReference type="Pfam" id="PF04430">
    <property type="entry name" value="DUF498"/>
    <property type="match status" value="1"/>
</dbReference>
<sequence length="122" mass="12498">MKMHEVAFPDRPPIDGYGAGGFRIGGYAHQGGLLLLPGRVGAWAPAQPPSPACFADVIAAADAIDILLVGMGPDIAPLPRETRAAIEAAGLGVEVMATPAACRTYNVLLAEDRRVAAALAPV</sequence>
<dbReference type="PANTHER" id="PTHR21192:SF2">
    <property type="entry name" value="NADH DEHYDROGENASE [UBIQUINONE] 1 ALPHA SUBCOMPLEX ASSEMBLY FACTOR 3"/>
    <property type="match status" value="1"/>
</dbReference>
<dbReference type="InterPro" id="IPR007523">
    <property type="entry name" value="NDUFAF3/AAMDC"/>
</dbReference>
<dbReference type="STRING" id="89524.SAMN05444370_101215"/>
<dbReference type="InterPro" id="IPR036748">
    <property type="entry name" value="MTH938-like_sf"/>
</dbReference>
<name>A0A1H3VMV8_9RHOB</name>
<dbReference type="Gene3D" id="3.40.1230.10">
    <property type="entry name" value="MTH938-like"/>
    <property type="match status" value="1"/>
</dbReference>
<keyword evidence="2" id="KW-1185">Reference proteome</keyword>
<dbReference type="EMBL" id="FNQM01000001">
    <property type="protein sequence ID" value="SDZ76125.1"/>
    <property type="molecule type" value="Genomic_DNA"/>
</dbReference>
<dbReference type="PANTHER" id="PTHR21192">
    <property type="entry name" value="NUCLEAR PROTEIN E3-3"/>
    <property type="match status" value="1"/>
</dbReference>
<dbReference type="SUPFAM" id="SSF64076">
    <property type="entry name" value="MTH938-like"/>
    <property type="match status" value="1"/>
</dbReference>